<comment type="caution">
    <text evidence="8">The sequence shown here is derived from an EMBL/GenBank/DDBJ whole genome shotgun (WGS) entry which is preliminary data.</text>
</comment>
<comment type="cofactor">
    <cofactor evidence="7">
        <name>Mg(2+)</name>
        <dbReference type="ChEBI" id="CHEBI:18420"/>
    </cofactor>
    <text evidence="7">Binds 1 Mg(2+) ion per subunit.</text>
</comment>
<dbReference type="OrthoDB" id="9800332at2"/>
<protein>
    <recommendedName>
        <fullName evidence="7">Shikimate kinase</fullName>
        <shortName evidence="7">SK</shortName>
        <ecNumber evidence="7">2.7.1.71</ecNumber>
    </recommendedName>
</protein>
<dbReference type="GO" id="GO:0005524">
    <property type="term" value="F:ATP binding"/>
    <property type="evidence" value="ECO:0007669"/>
    <property type="project" value="UniProtKB-UniRule"/>
</dbReference>
<dbReference type="EMBL" id="SMGQ01000019">
    <property type="protein sequence ID" value="TCK86755.1"/>
    <property type="molecule type" value="Genomic_DNA"/>
</dbReference>
<proteinExistence type="inferred from homology"/>
<dbReference type="PANTHER" id="PTHR21087">
    <property type="entry name" value="SHIKIMATE KINASE"/>
    <property type="match status" value="1"/>
</dbReference>
<sequence>MKNIILIGMPGVGKSTVGVLLAKTLGYEFIDTDLLIQKEKKTTLQKIINKEGIEGFLKTENEVVSQLKCHQAVIATGGSVVYGQEAMENMKALGTVVFLELPLKSLQKRLKNIKTRGVAMKEGQTLKSLFEERVPLYETYCDIKISAKNKGVEKVIEEIVKACL</sequence>
<dbReference type="GO" id="GO:0008652">
    <property type="term" value="P:amino acid biosynthetic process"/>
    <property type="evidence" value="ECO:0007669"/>
    <property type="project" value="UniProtKB-KW"/>
</dbReference>
<evidence type="ECO:0000256" key="5">
    <source>
        <dbReference type="ARBA" id="ARBA00022840"/>
    </source>
</evidence>
<accession>A0A4R1M4L1</accession>
<comment type="pathway">
    <text evidence="7">Metabolic intermediate biosynthesis; chorismate biosynthesis; chorismate from D-erythrose 4-phosphate and phosphoenolpyruvate: step 5/7.</text>
</comment>
<gene>
    <name evidence="7" type="primary">aroK</name>
    <name evidence="8" type="ORF">EDC19_2809</name>
</gene>
<dbReference type="GO" id="GO:0009423">
    <property type="term" value="P:chorismate biosynthetic process"/>
    <property type="evidence" value="ECO:0007669"/>
    <property type="project" value="UniProtKB-UniRule"/>
</dbReference>
<keyword evidence="6 7" id="KW-0057">Aromatic amino acid biosynthesis</keyword>
<dbReference type="InterPro" id="IPR027417">
    <property type="entry name" value="P-loop_NTPase"/>
</dbReference>
<feature type="binding site" evidence="7">
    <location>
        <position position="133"/>
    </location>
    <ligand>
        <name>substrate</name>
    </ligand>
</feature>
<comment type="subunit">
    <text evidence="7">Monomer.</text>
</comment>
<keyword evidence="7" id="KW-0963">Cytoplasm</keyword>
<dbReference type="CDD" id="cd00464">
    <property type="entry name" value="SK"/>
    <property type="match status" value="1"/>
</dbReference>
<dbReference type="InterPro" id="IPR000623">
    <property type="entry name" value="Shikimate_kinase/TSH1"/>
</dbReference>
<dbReference type="SUPFAM" id="SSF52540">
    <property type="entry name" value="P-loop containing nucleoside triphosphate hydrolases"/>
    <property type="match status" value="1"/>
</dbReference>
<keyword evidence="1 7" id="KW-0028">Amino-acid biosynthesis</keyword>
<organism evidence="8 9">
    <name type="scientific">Natranaerovirga hydrolytica</name>
    <dbReference type="NCBI Taxonomy" id="680378"/>
    <lineage>
        <taxon>Bacteria</taxon>
        <taxon>Bacillati</taxon>
        <taxon>Bacillota</taxon>
        <taxon>Clostridia</taxon>
        <taxon>Lachnospirales</taxon>
        <taxon>Natranaerovirgaceae</taxon>
        <taxon>Natranaerovirga</taxon>
    </lineage>
</organism>
<dbReference type="GO" id="GO:0005829">
    <property type="term" value="C:cytosol"/>
    <property type="evidence" value="ECO:0007669"/>
    <property type="project" value="TreeGrafter"/>
</dbReference>
<feature type="binding site" evidence="7">
    <location>
        <position position="78"/>
    </location>
    <ligand>
        <name>substrate</name>
    </ligand>
</feature>
<dbReference type="Pfam" id="PF01202">
    <property type="entry name" value="SKI"/>
    <property type="match status" value="1"/>
</dbReference>
<dbReference type="PRINTS" id="PR01100">
    <property type="entry name" value="SHIKIMTKNASE"/>
</dbReference>
<feature type="binding site" evidence="7">
    <location>
        <position position="15"/>
    </location>
    <ligand>
        <name>Mg(2+)</name>
        <dbReference type="ChEBI" id="CHEBI:18420"/>
    </ligand>
</feature>
<evidence type="ECO:0000313" key="8">
    <source>
        <dbReference type="EMBL" id="TCK86755.1"/>
    </source>
</evidence>
<feature type="binding site" evidence="7">
    <location>
        <position position="33"/>
    </location>
    <ligand>
        <name>substrate</name>
    </ligand>
</feature>
<comment type="similarity">
    <text evidence="7">Belongs to the shikimate kinase family.</text>
</comment>
<feature type="binding site" evidence="7">
    <location>
        <begin position="11"/>
        <end position="16"/>
    </location>
    <ligand>
        <name>ATP</name>
        <dbReference type="ChEBI" id="CHEBI:30616"/>
    </ligand>
</feature>
<dbReference type="UniPathway" id="UPA00053">
    <property type="reaction ID" value="UER00088"/>
</dbReference>
<dbReference type="RefSeq" id="WP_132283463.1">
    <property type="nucleotide sequence ID" value="NZ_SMGQ01000019.1"/>
</dbReference>
<feature type="binding site" evidence="7">
    <location>
        <position position="116"/>
    </location>
    <ligand>
        <name>ATP</name>
        <dbReference type="ChEBI" id="CHEBI:30616"/>
    </ligand>
</feature>
<evidence type="ECO:0000256" key="7">
    <source>
        <dbReference type="HAMAP-Rule" id="MF_00109"/>
    </source>
</evidence>
<dbReference type="HAMAP" id="MF_00109">
    <property type="entry name" value="Shikimate_kinase"/>
    <property type="match status" value="1"/>
</dbReference>
<keyword evidence="7" id="KW-0460">Magnesium</keyword>
<evidence type="ECO:0000256" key="4">
    <source>
        <dbReference type="ARBA" id="ARBA00022777"/>
    </source>
</evidence>
<comment type="caution">
    <text evidence="7">Lacks conserved residue(s) required for the propagation of feature annotation.</text>
</comment>
<dbReference type="GO" id="GO:0009073">
    <property type="term" value="P:aromatic amino acid family biosynthetic process"/>
    <property type="evidence" value="ECO:0007669"/>
    <property type="project" value="UniProtKB-KW"/>
</dbReference>
<comment type="function">
    <text evidence="7">Catalyzes the specific phosphorylation of the 3-hydroxyl group of shikimic acid using ATP as a cosubstrate.</text>
</comment>
<name>A0A4R1M4L1_9FIRM</name>
<keyword evidence="9" id="KW-1185">Reference proteome</keyword>
<dbReference type="PANTHER" id="PTHR21087:SF16">
    <property type="entry name" value="SHIKIMATE KINASE 1, CHLOROPLASTIC"/>
    <property type="match status" value="1"/>
</dbReference>
<evidence type="ECO:0000256" key="2">
    <source>
        <dbReference type="ARBA" id="ARBA00022679"/>
    </source>
</evidence>
<keyword evidence="4 7" id="KW-0418">Kinase</keyword>
<dbReference type="Proteomes" id="UP000294545">
    <property type="component" value="Unassembled WGS sequence"/>
</dbReference>
<keyword evidence="3 7" id="KW-0547">Nucleotide-binding</keyword>
<reference evidence="8 9" key="1">
    <citation type="submission" date="2019-03" db="EMBL/GenBank/DDBJ databases">
        <title>Genomic Encyclopedia of Type Strains, Phase IV (KMG-IV): sequencing the most valuable type-strain genomes for metagenomic binning, comparative biology and taxonomic classification.</title>
        <authorList>
            <person name="Goeker M."/>
        </authorList>
    </citation>
    <scope>NUCLEOTIDE SEQUENCE [LARGE SCALE GENOMIC DNA]</scope>
    <source>
        <strain evidence="8 9">DSM 24176</strain>
    </source>
</reference>
<keyword evidence="7" id="KW-0479">Metal-binding</keyword>
<dbReference type="AlphaFoldDB" id="A0A4R1M4L1"/>
<evidence type="ECO:0000256" key="3">
    <source>
        <dbReference type="ARBA" id="ARBA00022741"/>
    </source>
</evidence>
<evidence type="ECO:0000313" key="9">
    <source>
        <dbReference type="Proteomes" id="UP000294545"/>
    </source>
</evidence>
<keyword evidence="2 7" id="KW-0808">Transferase</keyword>
<dbReference type="GO" id="GO:0000287">
    <property type="term" value="F:magnesium ion binding"/>
    <property type="evidence" value="ECO:0007669"/>
    <property type="project" value="UniProtKB-UniRule"/>
</dbReference>
<dbReference type="Gene3D" id="3.40.50.300">
    <property type="entry name" value="P-loop containing nucleotide triphosphate hydrolases"/>
    <property type="match status" value="1"/>
</dbReference>
<keyword evidence="5 7" id="KW-0067">ATP-binding</keyword>
<comment type="subcellular location">
    <subcellularLocation>
        <location evidence="7">Cytoplasm</location>
    </subcellularLocation>
</comment>
<evidence type="ECO:0000256" key="1">
    <source>
        <dbReference type="ARBA" id="ARBA00022605"/>
    </source>
</evidence>
<dbReference type="InterPro" id="IPR031322">
    <property type="entry name" value="Shikimate/glucono_kinase"/>
</dbReference>
<comment type="catalytic activity">
    <reaction evidence="7">
        <text>shikimate + ATP = 3-phosphoshikimate + ADP + H(+)</text>
        <dbReference type="Rhea" id="RHEA:13121"/>
        <dbReference type="ChEBI" id="CHEBI:15378"/>
        <dbReference type="ChEBI" id="CHEBI:30616"/>
        <dbReference type="ChEBI" id="CHEBI:36208"/>
        <dbReference type="ChEBI" id="CHEBI:145989"/>
        <dbReference type="ChEBI" id="CHEBI:456216"/>
        <dbReference type="EC" id="2.7.1.71"/>
    </reaction>
</comment>
<dbReference type="EC" id="2.7.1.71" evidence="7"/>
<evidence type="ECO:0000256" key="6">
    <source>
        <dbReference type="ARBA" id="ARBA00023141"/>
    </source>
</evidence>
<dbReference type="GO" id="GO:0004765">
    <property type="term" value="F:shikimate kinase activity"/>
    <property type="evidence" value="ECO:0007669"/>
    <property type="project" value="UniProtKB-UniRule"/>
</dbReference>